<dbReference type="PANTHER" id="PTHR19328">
    <property type="entry name" value="HEDGEHOG-INTERACTING PROTEIN"/>
    <property type="match status" value="1"/>
</dbReference>
<gene>
    <name evidence="6" type="ORF">METZ01_LOCUS51209</name>
</gene>
<evidence type="ECO:0000259" key="5">
    <source>
        <dbReference type="PROSITE" id="PS51007"/>
    </source>
</evidence>
<protein>
    <recommendedName>
        <fullName evidence="5">Cytochrome c domain-containing protein</fullName>
    </recommendedName>
</protein>
<feature type="transmembrane region" description="Helical" evidence="4">
    <location>
        <begin position="20"/>
        <end position="45"/>
    </location>
</feature>
<dbReference type="SUPFAM" id="SSF46626">
    <property type="entry name" value="Cytochrome c"/>
    <property type="match status" value="1"/>
</dbReference>
<organism evidence="6">
    <name type="scientific">marine metagenome</name>
    <dbReference type="NCBI Taxonomy" id="408172"/>
    <lineage>
        <taxon>unclassified sequences</taxon>
        <taxon>metagenomes</taxon>
        <taxon>ecological metagenomes</taxon>
    </lineage>
</organism>
<dbReference type="Pfam" id="PF00034">
    <property type="entry name" value="Cytochrom_C"/>
    <property type="match status" value="1"/>
</dbReference>
<dbReference type="InterPro" id="IPR011041">
    <property type="entry name" value="Quinoprot_gluc/sorb_DH_b-prop"/>
</dbReference>
<proteinExistence type="predicted"/>
<evidence type="ECO:0000256" key="3">
    <source>
        <dbReference type="ARBA" id="ARBA00023004"/>
    </source>
</evidence>
<dbReference type="InterPro" id="IPR036280">
    <property type="entry name" value="Multihaem_cyt_sf"/>
</dbReference>
<keyword evidence="1" id="KW-0349">Heme</keyword>
<evidence type="ECO:0000313" key="6">
    <source>
        <dbReference type="EMBL" id="SUZ98355.1"/>
    </source>
</evidence>
<dbReference type="GO" id="GO:0046872">
    <property type="term" value="F:metal ion binding"/>
    <property type="evidence" value="ECO:0007669"/>
    <property type="project" value="UniProtKB-KW"/>
</dbReference>
<dbReference type="InterPro" id="IPR012938">
    <property type="entry name" value="Glc/Sorbosone_DH"/>
</dbReference>
<dbReference type="InterPro" id="IPR013427">
    <property type="entry name" value="Haem-bd_dom_put"/>
</dbReference>
<dbReference type="GO" id="GO:0009055">
    <property type="term" value="F:electron transfer activity"/>
    <property type="evidence" value="ECO:0007669"/>
    <property type="project" value="InterPro"/>
</dbReference>
<dbReference type="AlphaFoldDB" id="A0A381S2M6"/>
<sequence length="914" mass="101682">MPEIIDAIRFAPSMFRLNQLQFTVAPGFVFVAVCWSLGLAGGVIAQDEKPFGLAEREIWQNTRLIGTPEPPPPYTVEKVYTNQVWHAPMFIAPEPGSDQLFSLLHESNGKPAELVAFRDDPLVEERRVLIELRGRLAYSFCFDPNYEDNGYIYLFTNLRTDKFDGGKGNRVSRFVVNRKPNLSIDLQDEHVIIEWSSRGHDGGGIAFGQDGMLYISTGDGTSDSDKWLSGQTLDDLLGSVLRIDIAHTSEEKPYTVPSDNPFVDLPDARPELYAYGLRNPWRLTVDSVTGQIWVGNNGQDLWETVHLVRPGENYGWSVYEGSHPFYLNRKLGPHPLTLPTAEHPHSEARSITGGVVYHGAKWPDLRGYFIYGDYNTGKIWGIRHDGNKVVSQREFADTTLAIVGFATTRSGDLLVVDHGSGFYRFVPQPRVRQTLPFPSRLSETGLFASTETHEMRPGVIDYSVIASGWNDGALVERWMAVPGEERVGFNQSRPWTFPNGSALVQTLSVEREDHRGLAKRFRVETRVLLRQQNEWVGYSYGWNKAQTNAELIPSDGAKATFRVADAKSPGGFRRQNWVFPSRADCMACHSRAAGFLIGLTGHNTNRNRDYGSITDNQLRTLSHIGLFNNPPKQSGKSSGYLVNPYNISEDLEKRARSYLHINCAVCHVEAGGGNSMMELGLGTSRRRMGLIESRPQHDTFGIANAMLVSPGVPEQSVLLQRLNRRGRGQMPPLVSGAVDHAAVELFREWIGGMKPSTIFVKNWRMADLEPALSGLDGDRSLASGKEVFDKSGCVQCHRFNERGGSVGPDLAGLAKRMKPREVLESMLEPSRTIDEAYSMQQFTMSDGMVHLGQVQDETDAVVRLRSLSATSAPVTLAKSLIVSRKKLGVSNMPPGMLNTLTKKQILDLVAYLLN</sequence>
<dbReference type="Gene3D" id="2.120.10.30">
    <property type="entry name" value="TolB, C-terminal domain"/>
    <property type="match status" value="1"/>
</dbReference>
<dbReference type="PROSITE" id="PS51007">
    <property type="entry name" value="CYTC"/>
    <property type="match status" value="2"/>
</dbReference>
<dbReference type="Pfam" id="PF07995">
    <property type="entry name" value="GSDH"/>
    <property type="match status" value="1"/>
</dbReference>
<keyword evidence="4" id="KW-0472">Membrane</keyword>
<dbReference type="SUPFAM" id="SSF50952">
    <property type="entry name" value="Soluble quinoprotein glucose dehydrogenase"/>
    <property type="match status" value="1"/>
</dbReference>
<dbReference type="InterPro" id="IPR009056">
    <property type="entry name" value="Cyt_c-like_dom"/>
</dbReference>
<reference evidence="6" key="1">
    <citation type="submission" date="2018-05" db="EMBL/GenBank/DDBJ databases">
        <authorList>
            <person name="Lanie J.A."/>
            <person name="Ng W.-L."/>
            <person name="Kazmierczak K.M."/>
            <person name="Andrzejewski T.M."/>
            <person name="Davidsen T.M."/>
            <person name="Wayne K.J."/>
            <person name="Tettelin H."/>
            <person name="Glass J.I."/>
            <person name="Rusch D."/>
            <person name="Podicherti R."/>
            <person name="Tsui H.-C.T."/>
            <person name="Winkler M.E."/>
        </authorList>
    </citation>
    <scope>NUCLEOTIDE SEQUENCE</scope>
</reference>
<keyword evidence="2" id="KW-0479">Metal-binding</keyword>
<feature type="domain" description="Cytochrome c" evidence="5">
    <location>
        <begin position="779"/>
        <end position="914"/>
    </location>
</feature>
<dbReference type="SUPFAM" id="SSF48695">
    <property type="entry name" value="Multiheme cytochromes"/>
    <property type="match status" value="1"/>
</dbReference>
<feature type="domain" description="Cytochrome c" evidence="5">
    <location>
        <begin position="649"/>
        <end position="754"/>
    </location>
</feature>
<evidence type="ECO:0000256" key="2">
    <source>
        <dbReference type="ARBA" id="ARBA00022723"/>
    </source>
</evidence>
<dbReference type="InterPro" id="IPR036909">
    <property type="entry name" value="Cyt_c-like_dom_sf"/>
</dbReference>
<keyword evidence="3" id="KW-0408">Iron</keyword>
<dbReference type="GO" id="GO:0020037">
    <property type="term" value="F:heme binding"/>
    <property type="evidence" value="ECO:0007669"/>
    <property type="project" value="InterPro"/>
</dbReference>
<dbReference type="EMBL" id="UINC01002597">
    <property type="protein sequence ID" value="SUZ98355.1"/>
    <property type="molecule type" value="Genomic_DNA"/>
</dbReference>
<accession>A0A381S2M6</accession>
<dbReference type="Gene3D" id="1.10.760.10">
    <property type="entry name" value="Cytochrome c-like domain"/>
    <property type="match status" value="1"/>
</dbReference>
<evidence type="ECO:0000256" key="1">
    <source>
        <dbReference type="ARBA" id="ARBA00022617"/>
    </source>
</evidence>
<evidence type="ECO:0000256" key="4">
    <source>
        <dbReference type="SAM" id="Phobius"/>
    </source>
</evidence>
<dbReference type="InterPro" id="IPR011042">
    <property type="entry name" value="6-blade_b-propeller_TolB-like"/>
</dbReference>
<keyword evidence="4" id="KW-1133">Transmembrane helix</keyword>
<name>A0A381S2M6_9ZZZZ</name>
<dbReference type="NCBIfam" id="TIGR02603">
    <property type="entry name" value="CxxCH_TIGR02603"/>
    <property type="match status" value="1"/>
</dbReference>
<dbReference type="PANTHER" id="PTHR19328:SF75">
    <property type="entry name" value="ALDOSE SUGAR DEHYDROGENASE YLII"/>
    <property type="match status" value="1"/>
</dbReference>
<keyword evidence="4" id="KW-0812">Transmembrane</keyword>